<gene>
    <name evidence="2" type="ORF">BGZ95_001606</name>
</gene>
<evidence type="ECO:0000313" key="2">
    <source>
        <dbReference type="EMBL" id="KAG0270715.1"/>
    </source>
</evidence>
<protein>
    <submittedName>
        <fullName evidence="2">Uncharacterized protein</fullName>
    </submittedName>
</protein>
<accession>A0AAD4H3Y2</accession>
<comment type="caution">
    <text evidence="2">The sequence shown here is derived from an EMBL/GenBank/DDBJ whole genome shotgun (WGS) entry which is preliminary data.</text>
</comment>
<evidence type="ECO:0000256" key="1">
    <source>
        <dbReference type="SAM" id="MobiDB-lite"/>
    </source>
</evidence>
<evidence type="ECO:0000313" key="3">
    <source>
        <dbReference type="Proteomes" id="UP001194580"/>
    </source>
</evidence>
<organism evidence="2 3">
    <name type="scientific">Linnemannia exigua</name>
    <dbReference type="NCBI Taxonomy" id="604196"/>
    <lineage>
        <taxon>Eukaryota</taxon>
        <taxon>Fungi</taxon>
        <taxon>Fungi incertae sedis</taxon>
        <taxon>Mucoromycota</taxon>
        <taxon>Mortierellomycotina</taxon>
        <taxon>Mortierellomycetes</taxon>
        <taxon>Mortierellales</taxon>
        <taxon>Mortierellaceae</taxon>
        <taxon>Linnemannia</taxon>
    </lineage>
</organism>
<dbReference type="PANTHER" id="PTHR38696">
    <property type="entry name" value="MEDIATOR OF RNA POLYMERASE II TRANSCRIPTION SUBUNIT 13"/>
    <property type="match status" value="1"/>
</dbReference>
<dbReference type="Proteomes" id="UP001194580">
    <property type="component" value="Unassembled WGS sequence"/>
</dbReference>
<reference evidence="2" key="1">
    <citation type="journal article" date="2020" name="Fungal Divers.">
        <title>Resolving the Mortierellaceae phylogeny through synthesis of multi-gene phylogenetics and phylogenomics.</title>
        <authorList>
            <person name="Vandepol N."/>
            <person name="Liber J."/>
            <person name="Desiro A."/>
            <person name="Na H."/>
            <person name="Kennedy M."/>
            <person name="Barry K."/>
            <person name="Grigoriev I.V."/>
            <person name="Miller A.N."/>
            <person name="O'Donnell K."/>
            <person name="Stajich J.E."/>
            <person name="Bonito G."/>
        </authorList>
    </citation>
    <scope>NUCLEOTIDE SEQUENCE</scope>
    <source>
        <strain evidence="2">NRRL 28262</strain>
    </source>
</reference>
<name>A0AAD4H3Y2_9FUNG</name>
<feature type="region of interest" description="Disordered" evidence="1">
    <location>
        <begin position="283"/>
        <end position="311"/>
    </location>
</feature>
<dbReference type="AlphaFoldDB" id="A0AAD4H3Y2"/>
<sequence length="311" mass="35708">MSFDEKLPAYTSEPFTPPAFVRPKANKICCITLRDADRILLVNTPMQVIRSIRLSILESWYKPIQSEGEYYGGYEFKVKGNPWRGFRAETVHSRKLVLGMLRRMAFLGWRLIQASDVTKSRCEMDSLFFELADDGRTEEGDEEDADVDETLEGGEEGKGVKLEIDQDTGIDMFALSFEWWDRLRVIEGSPENIAAIKDALQTVWTKGIQLEKDYAGSYEFKLGGAPFNPWKWDSIEARMMFIQILANLKSQGFSLYASIDISPNQQDEKIESWFFKRDKKRVKDEGMEDSSRARRGQLTRGDDKTGVLVDF</sequence>
<feature type="compositionally biased region" description="Basic and acidic residues" evidence="1">
    <location>
        <begin position="283"/>
        <end position="292"/>
    </location>
</feature>
<dbReference type="PANTHER" id="PTHR38696:SF1">
    <property type="entry name" value="MEDIATOR OF RNA POLYMERASE II TRANSCRIPTION SUBUNIT 13"/>
    <property type="match status" value="1"/>
</dbReference>
<proteinExistence type="predicted"/>
<dbReference type="EMBL" id="JAAAIL010001328">
    <property type="protein sequence ID" value="KAG0270715.1"/>
    <property type="molecule type" value="Genomic_DNA"/>
</dbReference>
<keyword evidence="3" id="KW-1185">Reference proteome</keyword>